<dbReference type="InterPro" id="IPR028082">
    <property type="entry name" value="Peripla_BP_I"/>
</dbReference>
<sequence length="333" mass="35145">MLFLCVFSLSTFTFASGQTESVTSSQDEMAKPIKIGITKIVAHPALDALEQGAMEVILESYPDAQFDLQNANGDMNTASSIAQKFKADKVDLAIGIATPTAQALANTLKTTPVLYSAVTDPVDAGLVDSYDKGGAYITGISDMTPVKDQIALLASLTEIKTLGHIYTSSEANAVRLAEMAKEACEELGIEFVETTVTNSAEVKQAVLSIIGKVDGIYISTDNTVVSALSAVSDVTTRAGIPIMSADPSSAEENQILIAWGFDYYKMGQAAGRMAVEVLGGKKTADIPTGFMTSVEDIDLMINLDLAAELGITIPADLQEKAATLVKNGEIIKQ</sequence>
<dbReference type="Proteomes" id="UP000324209">
    <property type="component" value="Chromosome"/>
</dbReference>
<evidence type="ECO:0000313" key="2">
    <source>
        <dbReference type="EMBL" id="QEN09873.1"/>
    </source>
</evidence>
<dbReference type="Gene3D" id="3.40.50.2300">
    <property type="match status" value="2"/>
</dbReference>
<dbReference type="EMBL" id="CP036150">
    <property type="protein sequence ID" value="QEN09873.1"/>
    <property type="molecule type" value="Genomic_DNA"/>
</dbReference>
<dbReference type="Pfam" id="PF04392">
    <property type="entry name" value="ABC_sub_bind"/>
    <property type="match status" value="1"/>
</dbReference>
<dbReference type="AlphaFoldDB" id="A0A5C1QPF7"/>
<evidence type="ECO:0000256" key="1">
    <source>
        <dbReference type="SAM" id="SignalP"/>
    </source>
</evidence>
<gene>
    <name evidence="2" type="ORF">EXM22_06220</name>
</gene>
<dbReference type="PANTHER" id="PTHR35271:SF1">
    <property type="entry name" value="ABC TRANSPORTER, SUBSTRATE-BINDING LIPOPROTEIN"/>
    <property type="match status" value="1"/>
</dbReference>
<feature type="signal peptide" evidence="1">
    <location>
        <begin position="1"/>
        <end position="15"/>
    </location>
</feature>
<keyword evidence="1" id="KW-0732">Signal</keyword>
<dbReference type="PANTHER" id="PTHR35271">
    <property type="entry name" value="ABC TRANSPORTER, SUBSTRATE-BINDING LIPOPROTEIN-RELATED"/>
    <property type="match status" value="1"/>
</dbReference>
<organism evidence="2 3">
    <name type="scientific">Oceanispirochaeta crateris</name>
    <dbReference type="NCBI Taxonomy" id="2518645"/>
    <lineage>
        <taxon>Bacteria</taxon>
        <taxon>Pseudomonadati</taxon>
        <taxon>Spirochaetota</taxon>
        <taxon>Spirochaetia</taxon>
        <taxon>Spirochaetales</taxon>
        <taxon>Spirochaetaceae</taxon>
        <taxon>Oceanispirochaeta</taxon>
    </lineage>
</organism>
<protein>
    <submittedName>
        <fullName evidence="2">ABC transporter substrate-binding protein</fullName>
    </submittedName>
</protein>
<dbReference type="InterPro" id="IPR007487">
    <property type="entry name" value="ABC_transpt-TYRBP-like"/>
</dbReference>
<evidence type="ECO:0000313" key="3">
    <source>
        <dbReference type="Proteomes" id="UP000324209"/>
    </source>
</evidence>
<dbReference type="KEGG" id="ock:EXM22_06220"/>
<dbReference type="SUPFAM" id="SSF53822">
    <property type="entry name" value="Periplasmic binding protein-like I"/>
    <property type="match status" value="1"/>
</dbReference>
<keyword evidence="3" id="KW-1185">Reference proteome</keyword>
<accession>A0A5C1QPF7</accession>
<name>A0A5C1QPF7_9SPIO</name>
<dbReference type="OrthoDB" id="9776955at2"/>
<proteinExistence type="predicted"/>
<dbReference type="CDD" id="cd06325">
    <property type="entry name" value="PBP1_ABC_unchar_transporter"/>
    <property type="match status" value="1"/>
</dbReference>
<reference evidence="2 3" key="1">
    <citation type="submission" date="2019-02" db="EMBL/GenBank/DDBJ databases">
        <title>Complete Genome Sequence and Methylome Analysis of free living Spirochaetas.</title>
        <authorList>
            <person name="Fomenkov A."/>
            <person name="Dubinina G."/>
            <person name="Leshcheva N."/>
            <person name="Mikheeva N."/>
            <person name="Grabovich M."/>
            <person name="Vincze T."/>
            <person name="Roberts R.J."/>
        </authorList>
    </citation>
    <scope>NUCLEOTIDE SEQUENCE [LARGE SCALE GENOMIC DNA]</scope>
    <source>
        <strain evidence="2 3">K2</strain>
    </source>
</reference>
<feature type="chain" id="PRO_5022853458" evidence="1">
    <location>
        <begin position="16"/>
        <end position="333"/>
    </location>
</feature>